<reference evidence="1" key="1">
    <citation type="submission" date="2022-03" db="EMBL/GenBank/DDBJ databases">
        <title>Genomic analyses of argali, domestic sheep and their hybrids provide insights into chromosomal evolution, heterosis and genetic basis of agronomic traits.</title>
        <authorList>
            <person name="Li M."/>
        </authorList>
    </citation>
    <scope>NUCLEOTIDE SEQUENCE</scope>
    <source>
        <strain evidence="1">F1 hybrid</strain>
    </source>
</reference>
<keyword evidence="2" id="KW-1185">Reference proteome</keyword>
<evidence type="ECO:0000313" key="1">
    <source>
        <dbReference type="EMBL" id="KAI4557064.1"/>
    </source>
</evidence>
<accession>A0ACB9U3N7</accession>
<dbReference type="EMBL" id="CM043050">
    <property type="protein sequence ID" value="KAI4557064.1"/>
    <property type="molecule type" value="Genomic_DNA"/>
</dbReference>
<comment type="caution">
    <text evidence="1">The sequence shown here is derived from an EMBL/GenBank/DDBJ whole genome shotgun (WGS) entry which is preliminary data.</text>
</comment>
<proteinExistence type="predicted"/>
<sequence length="348" mass="38472">MGLCCCLRAFSSRAERGLPSATVGGLLIALASPAVGHGLWGTELQRLQHVDSAAAAPGLRSNRFSCSVARGIFWDQESNLCFLDSLPLSHQRSPKDHTLLRYDAVKEEWYFRLNTESKGKNHGNIQNRINPIILQTQLFSQTLLHLRNQYTTINQKFKSSSALDFPGCPVVKNPAPNAGETSLTAGVRRFYIRQGSPNEHKLYKHSTFIHTKDGKFSSIQLQGELCPSQQQNAHVQHFAIAIATVIPMGGSHPGKWQRGSGDGDTWQLTKRRPRGKSRTNGADCRFSSLSRVGLNSQGVGETCSSSGDPVELLRRDDRHADEEPVVQRFREHLHGLLNSQQQASIQSG</sequence>
<dbReference type="Proteomes" id="UP001057279">
    <property type="component" value="Linkage Group LG25"/>
</dbReference>
<evidence type="ECO:0000313" key="2">
    <source>
        <dbReference type="Proteomes" id="UP001057279"/>
    </source>
</evidence>
<organism evidence="1 2">
    <name type="scientific">Ovis ammon polii x Ovis aries</name>
    <dbReference type="NCBI Taxonomy" id="2918886"/>
    <lineage>
        <taxon>Eukaryota</taxon>
        <taxon>Metazoa</taxon>
        <taxon>Chordata</taxon>
        <taxon>Craniata</taxon>
        <taxon>Vertebrata</taxon>
        <taxon>Euteleostomi</taxon>
        <taxon>Mammalia</taxon>
        <taxon>Eutheria</taxon>
        <taxon>Laurasiatheria</taxon>
        <taxon>Artiodactyla</taxon>
        <taxon>Ruminantia</taxon>
        <taxon>Pecora</taxon>
        <taxon>Bovidae</taxon>
        <taxon>Caprinae</taxon>
        <taxon>Ovis</taxon>
    </lineage>
</organism>
<gene>
    <name evidence="1" type="ORF">MJG53_019018</name>
</gene>
<protein>
    <submittedName>
        <fullName evidence="1">Uncharacterized protein</fullName>
    </submittedName>
</protein>
<name>A0ACB9U3N7_9CETA</name>